<dbReference type="PANTHER" id="PTHR34702">
    <property type="entry name" value="NA(+)/H(+) ANTIPORTER SUBUNIT F1"/>
    <property type="match status" value="1"/>
</dbReference>
<comment type="caution">
    <text evidence="9">The sequence shown here is derived from an EMBL/GenBank/DDBJ whole genome shotgun (WGS) entry which is preliminary data.</text>
</comment>
<evidence type="ECO:0000313" key="9">
    <source>
        <dbReference type="EMBL" id="GIG54988.1"/>
    </source>
</evidence>
<sequence length="85" mass="8726">MIGIDIGLGLLVVACLASTYRMIAGPSEADRVVAADLLFFGMIGIIALVGVRMASAATFDLVLVASVVGFLATLSLARALTRGTR</sequence>
<evidence type="ECO:0008006" key="11">
    <source>
        <dbReference type="Google" id="ProtNLM"/>
    </source>
</evidence>
<evidence type="ECO:0000256" key="8">
    <source>
        <dbReference type="SAM" id="Phobius"/>
    </source>
</evidence>
<gene>
    <name evidence="9" type="ORF">Dac01nite_17400</name>
</gene>
<dbReference type="PANTHER" id="PTHR34702:SF1">
    <property type="entry name" value="NA(+)_H(+) ANTIPORTER SUBUNIT F"/>
    <property type="match status" value="1"/>
</dbReference>
<evidence type="ECO:0000256" key="6">
    <source>
        <dbReference type="ARBA" id="ARBA00022989"/>
    </source>
</evidence>
<comment type="subcellular location">
    <subcellularLocation>
        <location evidence="1">Cell membrane</location>
        <topology evidence="1">Multi-pass membrane protein</topology>
    </subcellularLocation>
</comment>
<protein>
    <recommendedName>
        <fullName evidence="11">Pesticidal protein Cry26Aa</fullName>
    </recommendedName>
</protein>
<keyword evidence="4" id="KW-1003">Cell membrane</keyword>
<evidence type="ECO:0000256" key="5">
    <source>
        <dbReference type="ARBA" id="ARBA00022692"/>
    </source>
</evidence>
<comment type="similarity">
    <text evidence="2">Belongs to the CPA3 antiporters (TC 2.A.63) subunit F family.</text>
</comment>
<dbReference type="GO" id="GO:0015385">
    <property type="term" value="F:sodium:proton antiporter activity"/>
    <property type="evidence" value="ECO:0007669"/>
    <property type="project" value="TreeGrafter"/>
</dbReference>
<feature type="transmembrane region" description="Helical" evidence="8">
    <location>
        <begin position="61"/>
        <end position="80"/>
    </location>
</feature>
<organism evidence="9 10">
    <name type="scientific">Demequina activiva</name>
    <dbReference type="NCBI Taxonomy" id="1582364"/>
    <lineage>
        <taxon>Bacteria</taxon>
        <taxon>Bacillati</taxon>
        <taxon>Actinomycetota</taxon>
        <taxon>Actinomycetes</taxon>
        <taxon>Micrococcales</taxon>
        <taxon>Demequinaceae</taxon>
        <taxon>Demequina</taxon>
    </lineage>
</organism>
<evidence type="ECO:0000256" key="7">
    <source>
        <dbReference type="ARBA" id="ARBA00023136"/>
    </source>
</evidence>
<dbReference type="AlphaFoldDB" id="A0A919ULS1"/>
<dbReference type="GO" id="GO:0005886">
    <property type="term" value="C:plasma membrane"/>
    <property type="evidence" value="ECO:0007669"/>
    <property type="project" value="UniProtKB-SubCell"/>
</dbReference>
<keyword evidence="5 8" id="KW-0812">Transmembrane</keyword>
<dbReference type="EMBL" id="BONR01000003">
    <property type="protein sequence ID" value="GIG54988.1"/>
    <property type="molecule type" value="Genomic_DNA"/>
</dbReference>
<evidence type="ECO:0000313" key="10">
    <source>
        <dbReference type="Proteomes" id="UP000652354"/>
    </source>
</evidence>
<dbReference type="InterPro" id="IPR007208">
    <property type="entry name" value="MrpF/PhaF-like"/>
</dbReference>
<proteinExistence type="inferred from homology"/>
<evidence type="ECO:0000256" key="1">
    <source>
        <dbReference type="ARBA" id="ARBA00004651"/>
    </source>
</evidence>
<keyword evidence="6 8" id="KW-1133">Transmembrane helix</keyword>
<dbReference type="Pfam" id="PF04066">
    <property type="entry name" value="MrpF_PhaF"/>
    <property type="match status" value="1"/>
</dbReference>
<keyword evidence="10" id="KW-1185">Reference proteome</keyword>
<evidence type="ECO:0000256" key="4">
    <source>
        <dbReference type="ARBA" id="ARBA00022475"/>
    </source>
</evidence>
<name>A0A919ULS1_9MICO</name>
<dbReference type="RefSeq" id="WP_203656027.1">
    <property type="nucleotide sequence ID" value="NZ_BONR01000003.1"/>
</dbReference>
<evidence type="ECO:0000256" key="3">
    <source>
        <dbReference type="ARBA" id="ARBA00022448"/>
    </source>
</evidence>
<reference evidence="9" key="1">
    <citation type="submission" date="2021-01" db="EMBL/GenBank/DDBJ databases">
        <title>Whole genome shotgun sequence of Demequina activiva NBRC 110675.</title>
        <authorList>
            <person name="Komaki H."/>
            <person name="Tamura T."/>
        </authorList>
    </citation>
    <scope>NUCLEOTIDE SEQUENCE</scope>
    <source>
        <strain evidence="9">NBRC 110675</strain>
    </source>
</reference>
<evidence type="ECO:0000256" key="2">
    <source>
        <dbReference type="ARBA" id="ARBA00009212"/>
    </source>
</evidence>
<feature type="transmembrane region" description="Helical" evidence="8">
    <location>
        <begin position="6"/>
        <end position="23"/>
    </location>
</feature>
<keyword evidence="3" id="KW-0813">Transport</keyword>
<keyword evidence="7 8" id="KW-0472">Membrane</keyword>
<accession>A0A919ULS1</accession>
<feature type="transmembrane region" description="Helical" evidence="8">
    <location>
        <begin position="35"/>
        <end position="55"/>
    </location>
</feature>
<dbReference type="Proteomes" id="UP000652354">
    <property type="component" value="Unassembled WGS sequence"/>
</dbReference>